<feature type="transmembrane region" description="Helical" evidence="1">
    <location>
        <begin position="78"/>
        <end position="97"/>
    </location>
</feature>
<reference evidence="2 3" key="2">
    <citation type="submission" date="2014-03" db="EMBL/GenBank/DDBJ databases">
        <title>The Genome Sequence of Anncaliia algerae insect isolate PRA339.</title>
        <authorList>
            <consortium name="The Broad Institute Genome Sequencing Platform"/>
            <consortium name="The Broad Institute Genome Sequencing Center for Infectious Disease"/>
            <person name="Cuomo C."/>
            <person name="Becnel J."/>
            <person name="Sanscrainte N."/>
            <person name="Walker B."/>
            <person name="Young S.K."/>
            <person name="Zeng Q."/>
            <person name="Gargeya S."/>
            <person name="Fitzgerald M."/>
            <person name="Haas B."/>
            <person name="Abouelleil A."/>
            <person name="Alvarado L."/>
            <person name="Arachchi H.M."/>
            <person name="Berlin A.M."/>
            <person name="Chapman S.B."/>
            <person name="Dewar J."/>
            <person name="Goldberg J."/>
            <person name="Griggs A."/>
            <person name="Gujja S."/>
            <person name="Hansen M."/>
            <person name="Howarth C."/>
            <person name="Imamovic A."/>
            <person name="Larimer J."/>
            <person name="McCowan C."/>
            <person name="Murphy C."/>
            <person name="Neiman D."/>
            <person name="Pearson M."/>
            <person name="Priest M."/>
            <person name="Roberts A."/>
            <person name="Saif S."/>
            <person name="Shea T."/>
            <person name="Sisk P."/>
            <person name="Sykes S."/>
            <person name="Wortman J."/>
            <person name="Nusbaum C."/>
            <person name="Birren B."/>
        </authorList>
    </citation>
    <scope>NUCLEOTIDE SEQUENCE [LARGE SCALE GENOMIC DNA]</scope>
    <source>
        <strain evidence="2 3">PRA339</strain>
    </source>
</reference>
<dbReference type="VEuPathDB" id="MicrosporidiaDB:H312_02688"/>
<name>A0A059EYB5_9MICR</name>
<gene>
    <name evidence="2" type="ORF">H312_02688</name>
</gene>
<evidence type="ECO:0000313" key="3">
    <source>
        <dbReference type="Proteomes" id="UP000030655"/>
    </source>
</evidence>
<dbReference type="HOGENOM" id="CLU_2283996_0_0_1"/>
<reference evidence="3" key="1">
    <citation type="submission" date="2013-02" db="EMBL/GenBank/DDBJ databases">
        <authorList>
            <consortium name="The Broad Institute Genome Sequencing Platform"/>
            <person name="Cuomo C."/>
            <person name="Becnel J."/>
            <person name="Sanscrainte N."/>
            <person name="Walker B."/>
            <person name="Young S.K."/>
            <person name="Zeng Q."/>
            <person name="Gargeya S."/>
            <person name="Fitzgerald M."/>
            <person name="Haas B."/>
            <person name="Abouelleil A."/>
            <person name="Alvarado L."/>
            <person name="Arachchi H.M."/>
            <person name="Berlin A.M."/>
            <person name="Chapman S.B."/>
            <person name="Dewar J."/>
            <person name="Goldberg J."/>
            <person name="Griggs A."/>
            <person name="Gujja S."/>
            <person name="Hansen M."/>
            <person name="Howarth C."/>
            <person name="Imamovic A."/>
            <person name="Larimer J."/>
            <person name="McCowan C."/>
            <person name="Murphy C."/>
            <person name="Neiman D."/>
            <person name="Pearson M."/>
            <person name="Priest M."/>
            <person name="Roberts A."/>
            <person name="Saif S."/>
            <person name="Shea T."/>
            <person name="Sisk P."/>
            <person name="Sykes S."/>
            <person name="Wortman J."/>
            <person name="Nusbaum C."/>
            <person name="Birren B."/>
        </authorList>
    </citation>
    <scope>NUCLEOTIDE SEQUENCE [LARGE SCALE GENOMIC DNA]</scope>
    <source>
        <strain evidence="3">PRA339</strain>
    </source>
</reference>
<dbReference type="AlphaFoldDB" id="A0A059EYB5"/>
<evidence type="ECO:0000256" key="1">
    <source>
        <dbReference type="SAM" id="Phobius"/>
    </source>
</evidence>
<dbReference type="EMBL" id="KK365219">
    <property type="protein sequence ID" value="KCZ79910.1"/>
    <property type="molecule type" value="Genomic_DNA"/>
</dbReference>
<keyword evidence="1" id="KW-1133">Transmembrane helix</keyword>
<dbReference type="Proteomes" id="UP000030655">
    <property type="component" value="Unassembled WGS sequence"/>
</dbReference>
<keyword evidence="1" id="KW-0812">Transmembrane</keyword>
<dbReference type="OrthoDB" id="10366389at2759"/>
<feature type="transmembrane region" description="Helical" evidence="1">
    <location>
        <begin position="45"/>
        <end position="66"/>
    </location>
</feature>
<proteinExistence type="predicted"/>
<sequence length="117" mass="13835">MSKISANSTNYMHEKQEKTSYKIRSSTNEIKNIIKSKTERKNKNVILKLIFTLLAAFTEVIVLIFLQYCDYLKFDNCIYFSSLIFLNILFLIVNVSLKDNLRLNNLNFILYMITDIY</sequence>
<evidence type="ECO:0000313" key="2">
    <source>
        <dbReference type="EMBL" id="KCZ79910.1"/>
    </source>
</evidence>
<protein>
    <submittedName>
        <fullName evidence="2">Uncharacterized protein</fullName>
    </submittedName>
</protein>
<organism evidence="2 3">
    <name type="scientific">Anncaliia algerae PRA339</name>
    <dbReference type="NCBI Taxonomy" id="1288291"/>
    <lineage>
        <taxon>Eukaryota</taxon>
        <taxon>Fungi</taxon>
        <taxon>Fungi incertae sedis</taxon>
        <taxon>Microsporidia</taxon>
        <taxon>Tubulinosematoidea</taxon>
        <taxon>Tubulinosematidae</taxon>
        <taxon>Anncaliia</taxon>
    </lineage>
</organism>
<accession>A0A059EYB5</accession>
<keyword evidence="1" id="KW-0472">Membrane</keyword>
<keyword evidence="3" id="KW-1185">Reference proteome</keyword>